<accession>A0A2X0LLN2</accession>
<evidence type="ECO:0000313" key="3">
    <source>
        <dbReference type="Proteomes" id="UP000249723"/>
    </source>
</evidence>
<feature type="chain" id="PRO_5030060256" evidence="1">
    <location>
        <begin position="23"/>
        <end position="169"/>
    </location>
</feature>
<evidence type="ECO:0000313" key="2">
    <source>
        <dbReference type="EMBL" id="SCZ99933.1"/>
    </source>
</evidence>
<sequence>MLFKASAALVLTLLSITTSASSKKAAALEPQAMPTGPSGITIHPVDHQNYSAGHALSLNYQGFQRFSLETATIDVVLKTANGLNEVVFATDLGAVNRAGLFSAAFVLPELYHMLPEEKDKPLLANVHILEREKQFLGNGSFKFQTRYQSQAPSILINNAKYFIHTKKSS</sequence>
<dbReference type="EMBL" id="FMWP01000107">
    <property type="protein sequence ID" value="SCZ99933.1"/>
    <property type="molecule type" value="Genomic_DNA"/>
</dbReference>
<dbReference type="AlphaFoldDB" id="A0A2X0LLN2"/>
<protein>
    <submittedName>
        <fullName evidence="2">BZ3500_MvSof-1268-A1-R1_Chr9g10342 protein</fullName>
    </submittedName>
</protein>
<proteinExistence type="predicted"/>
<dbReference type="OrthoDB" id="10396663at2759"/>
<dbReference type="Proteomes" id="UP000249723">
    <property type="component" value="Unassembled WGS sequence"/>
</dbReference>
<name>A0A2X0LLN2_9BASI</name>
<gene>
    <name evidence="2" type="ORF">BZ3500_MVSOF-1268-A1-R1_CHR9G10342</name>
</gene>
<evidence type="ECO:0000256" key="1">
    <source>
        <dbReference type="SAM" id="SignalP"/>
    </source>
</evidence>
<keyword evidence="1" id="KW-0732">Signal</keyword>
<keyword evidence="3" id="KW-1185">Reference proteome</keyword>
<reference evidence="3" key="1">
    <citation type="submission" date="2016-10" db="EMBL/GenBank/DDBJ databases">
        <authorList>
            <person name="Jeantristanb JTB J.-T."/>
            <person name="Ricardo R."/>
        </authorList>
    </citation>
    <scope>NUCLEOTIDE SEQUENCE [LARGE SCALE GENOMIC DNA]</scope>
</reference>
<organism evidence="2 3">
    <name type="scientific">Microbotryum saponariae</name>
    <dbReference type="NCBI Taxonomy" id="289078"/>
    <lineage>
        <taxon>Eukaryota</taxon>
        <taxon>Fungi</taxon>
        <taxon>Dikarya</taxon>
        <taxon>Basidiomycota</taxon>
        <taxon>Pucciniomycotina</taxon>
        <taxon>Microbotryomycetes</taxon>
        <taxon>Microbotryales</taxon>
        <taxon>Microbotryaceae</taxon>
        <taxon>Microbotryum</taxon>
    </lineage>
</organism>
<feature type="signal peptide" evidence="1">
    <location>
        <begin position="1"/>
        <end position="22"/>
    </location>
</feature>